<gene>
    <name evidence="2" type="ORF">AVDCRST_MAG22-222</name>
</gene>
<dbReference type="PANTHER" id="PTHR30336:SF20">
    <property type="entry name" value="DUF218 DOMAIN-CONTAINING PROTEIN"/>
    <property type="match status" value="1"/>
</dbReference>
<proteinExistence type="predicted"/>
<dbReference type="GO" id="GO:0005886">
    <property type="term" value="C:plasma membrane"/>
    <property type="evidence" value="ECO:0007669"/>
    <property type="project" value="TreeGrafter"/>
</dbReference>
<protein>
    <recommendedName>
        <fullName evidence="1">DUF218 domain-containing protein</fullName>
    </recommendedName>
</protein>
<dbReference type="InterPro" id="IPR014729">
    <property type="entry name" value="Rossmann-like_a/b/a_fold"/>
</dbReference>
<dbReference type="InterPro" id="IPR051599">
    <property type="entry name" value="Cell_Envelope_Assoc"/>
</dbReference>
<evidence type="ECO:0000259" key="1">
    <source>
        <dbReference type="Pfam" id="PF02698"/>
    </source>
</evidence>
<dbReference type="Pfam" id="PF02698">
    <property type="entry name" value="DUF218"/>
    <property type="match status" value="1"/>
</dbReference>
<dbReference type="CDD" id="cd06259">
    <property type="entry name" value="YdcF-like"/>
    <property type="match status" value="1"/>
</dbReference>
<dbReference type="EMBL" id="CADCUV010000012">
    <property type="protein sequence ID" value="CAA9385167.1"/>
    <property type="molecule type" value="Genomic_DNA"/>
</dbReference>
<organism evidence="2">
    <name type="scientific">uncultured Rubrobacteraceae bacterium</name>
    <dbReference type="NCBI Taxonomy" id="349277"/>
    <lineage>
        <taxon>Bacteria</taxon>
        <taxon>Bacillati</taxon>
        <taxon>Actinomycetota</taxon>
        <taxon>Rubrobacteria</taxon>
        <taxon>Rubrobacterales</taxon>
        <taxon>Rubrobacteraceae</taxon>
        <taxon>environmental samples</taxon>
    </lineage>
</organism>
<dbReference type="PANTHER" id="PTHR30336">
    <property type="entry name" value="INNER MEMBRANE PROTEIN, PROBABLE PERMEASE"/>
    <property type="match status" value="1"/>
</dbReference>
<dbReference type="AlphaFoldDB" id="A0A6J4NI33"/>
<sequence>MSRLLSTGIVGELCRLLGVYLGGERDPGATGGERPRFAVVLGTQVLPGGKPSRTLDARVRHAAGLYAAGRVGRVLVTGGVGKHPPSEAEVMARILREEGVPAEAILVEDEAGSTWDSARFVTALAAGEGVEEALVVTDPLHCVRTVAAFRRAGLIARAEPVYSSPMWRVPWLRRGQFLRESGALVWYRMRYGVGARSRR</sequence>
<dbReference type="InterPro" id="IPR003848">
    <property type="entry name" value="DUF218"/>
</dbReference>
<name>A0A6J4NI33_9ACTN</name>
<accession>A0A6J4NI33</accession>
<dbReference type="Gene3D" id="3.40.50.620">
    <property type="entry name" value="HUPs"/>
    <property type="match status" value="1"/>
</dbReference>
<feature type="domain" description="DUF218" evidence="1">
    <location>
        <begin position="38"/>
        <end position="171"/>
    </location>
</feature>
<evidence type="ECO:0000313" key="2">
    <source>
        <dbReference type="EMBL" id="CAA9385167.1"/>
    </source>
</evidence>
<reference evidence="2" key="1">
    <citation type="submission" date="2020-02" db="EMBL/GenBank/DDBJ databases">
        <authorList>
            <person name="Meier V. D."/>
        </authorList>
    </citation>
    <scope>NUCLEOTIDE SEQUENCE</scope>
    <source>
        <strain evidence="2">AVDCRST_MAG22</strain>
    </source>
</reference>